<dbReference type="InterPro" id="IPR026336">
    <property type="entry name" value="PdeM-like"/>
</dbReference>
<dbReference type="InterPro" id="IPR004843">
    <property type="entry name" value="Calcineurin-like_PHP"/>
</dbReference>
<dbReference type="NCBIfam" id="TIGR04123">
    <property type="entry name" value="P_estr_lig_assc"/>
    <property type="match status" value="1"/>
</dbReference>
<dbReference type="EMBL" id="JAEUGD010000004">
    <property type="protein sequence ID" value="MBL6445210.1"/>
    <property type="molecule type" value="Genomic_DNA"/>
</dbReference>
<dbReference type="InterPro" id="IPR029052">
    <property type="entry name" value="Metallo-depent_PP-like"/>
</dbReference>
<keyword evidence="3" id="KW-1185">Reference proteome</keyword>
<feature type="domain" description="Calcineurin-like phosphoesterase" evidence="1">
    <location>
        <begin position="27"/>
        <end position="150"/>
    </location>
</feature>
<evidence type="ECO:0000313" key="3">
    <source>
        <dbReference type="Proteomes" id="UP000614216"/>
    </source>
</evidence>
<sequence>MSEEVTLYNNTFLLCSEKAVLWKSEGVLLISDLHLGKVNHFRRSGIAVPHNPNDQNIERLITLLQEVQPDRVLFMGDLFHSHYNTEWEVFGQVLKCFPAISFELVMGNHDIMSDYQYQKHQLVMHKKPLEMGAFIMSHEPLEGVPEGCYNFAGHIHPGVHLRGKGRQGIKLPCFYFGKNQALLPAFGEFTGLYKIKPKVGDQVFVIVDGKVIKV</sequence>
<dbReference type="Gene3D" id="3.60.21.10">
    <property type="match status" value="1"/>
</dbReference>
<dbReference type="PANTHER" id="PTHR39323">
    <property type="entry name" value="BLR1149 PROTEIN"/>
    <property type="match status" value="1"/>
</dbReference>
<keyword evidence="2" id="KW-0255">Endonuclease</keyword>
<dbReference type="GO" id="GO:0016874">
    <property type="term" value="F:ligase activity"/>
    <property type="evidence" value="ECO:0007669"/>
    <property type="project" value="UniProtKB-KW"/>
</dbReference>
<dbReference type="EC" id="3.1.-.-" evidence="2"/>
<keyword evidence="2" id="KW-0378">Hydrolase</keyword>
<keyword evidence="2" id="KW-0540">Nuclease</keyword>
<dbReference type="AlphaFoldDB" id="A0A937FT66"/>
<dbReference type="SUPFAM" id="SSF56300">
    <property type="entry name" value="Metallo-dependent phosphatases"/>
    <property type="match status" value="1"/>
</dbReference>
<dbReference type="RefSeq" id="WP_202854749.1">
    <property type="nucleotide sequence ID" value="NZ_JAEUGD010000004.1"/>
</dbReference>
<reference evidence="2" key="1">
    <citation type="submission" date="2021-01" db="EMBL/GenBank/DDBJ databases">
        <title>Fulvivirga kasyanovii gen. nov., sp nov., a novel member of the phylum Bacteroidetes isolated from seawater in a mussel farm.</title>
        <authorList>
            <person name="Zhao L.-H."/>
            <person name="Wang Z.-J."/>
        </authorList>
    </citation>
    <scope>NUCLEOTIDE SEQUENCE</scope>
    <source>
        <strain evidence="2">29W222</strain>
    </source>
</reference>
<dbReference type="GO" id="GO:0004519">
    <property type="term" value="F:endonuclease activity"/>
    <property type="evidence" value="ECO:0007669"/>
    <property type="project" value="UniProtKB-KW"/>
</dbReference>
<dbReference type="Pfam" id="PF00149">
    <property type="entry name" value="Metallophos"/>
    <property type="match status" value="1"/>
</dbReference>
<dbReference type="Proteomes" id="UP000614216">
    <property type="component" value="Unassembled WGS sequence"/>
</dbReference>
<comment type="caution">
    <text evidence="2">The sequence shown here is derived from an EMBL/GenBank/DDBJ whole genome shotgun (WGS) entry which is preliminary data.</text>
</comment>
<dbReference type="InterPro" id="IPR024173">
    <property type="entry name" value="Pesterase_MJ0037-like"/>
</dbReference>
<dbReference type="PANTHER" id="PTHR39323:SF1">
    <property type="entry name" value="BLR1149 PROTEIN"/>
    <property type="match status" value="1"/>
</dbReference>
<evidence type="ECO:0000313" key="2">
    <source>
        <dbReference type="EMBL" id="MBL6445210.1"/>
    </source>
</evidence>
<dbReference type="GO" id="GO:0016787">
    <property type="term" value="F:hydrolase activity"/>
    <property type="evidence" value="ECO:0007669"/>
    <property type="project" value="UniProtKB-KW"/>
</dbReference>
<dbReference type="PIRSF" id="PIRSF000887">
    <property type="entry name" value="Pesterase_MJ0037"/>
    <property type="match status" value="1"/>
</dbReference>
<keyword evidence="2" id="KW-0436">Ligase</keyword>
<accession>A0A937FT66</accession>
<name>A0A937FT66_9BACT</name>
<organism evidence="2 3">
    <name type="scientific">Fulvivirga marina</name>
    <dbReference type="NCBI Taxonomy" id="2494733"/>
    <lineage>
        <taxon>Bacteria</taxon>
        <taxon>Pseudomonadati</taxon>
        <taxon>Bacteroidota</taxon>
        <taxon>Cytophagia</taxon>
        <taxon>Cytophagales</taxon>
        <taxon>Fulvivirgaceae</taxon>
        <taxon>Fulvivirga</taxon>
    </lineage>
</organism>
<protein>
    <submittedName>
        <fullName evidence="2">Ligase-associated DNA damage response endonuclease PdeM</fullName>
        <ecNumber evidence="2">3.1.-.-</ecNumber>
    </submittedName>
</protein>
<evidence type="ECO:0000259" key="1">
    <source>
        <dbReference type="Pfam" id="PF00149"/>
    </source>
</evidence>
<proteinExistence type="predicted"/>
<gene>
    <name evidence="2" type="primary">pdeM</name>
    <name evidence="2" type="ORF">JMN32_02750</name>
</gene>